<evidence type="ECO:0000313" key="2">
    <source>
        <dbReference type="Proteomes" id="UP000236950"/>
    </source>
</evidence>
<organism evidence="1 2">
    <name type="scientific">Petrotoga halophila DSM 16923</name>
    <dbReference type="NCBI Taxonomy" id="1122953"/>
    <lineage>
        <taxon>Bacteria</taxon>
        <taxon>Thermotogati</taxon>
        <taxon>Thermotogota</taxon>
        <taxon>Thermotogae</taxon>
        <taxon>Petrotogales</taxon>
        <taxon>Petrotogaceae</taxon>
        <taxon>Petrotoga</taxon>
    </lineage>
</organism>
<dbReference type="InterPro" id="IPR013389">
    <property type="entry name" value="CRISPR-assoc_prot_Cas8b"/>
</dbReference>
<evidence type="ECO:0008006" key="3">
    <source>
        <dbReference type="Google" id="ProtNLM"/>
    </source>
</evidence>
<dbReference type="EMBL" id="JALY01000251">
    <property type="protein sequence ID" value="POZ90061.1"/>
    <property type="molecule type" value="Genomic_DNA"/>
</dbReference>
<evidence type="ECO:0000313" key="1">
    <source>
        <dbReference type="EMBL" id="POZ90061.1"/>
    </source>
</evidence>
<proteinExistence type="predicted"/>
<keyword evidence="2" id="KW-1185">Reference proteome</keyword>
<dbReference type="AlphaFoldDB" id="A0A2S5EAI7"/>
<accession>A0A2S5EAI7</accession>
<reference evidence="1 2" key="1">
    <citation type="submission" date="2014-01" db="EMBL/GenBank/DDBJ databases">
        <title>Comparative genomics of Petrotoga.</title>
        <authorList>
            <person name="Chow K."/>
            <person name="Charchuk R."/>
            <person name="Nesbo C.L."/>
        </authorList>
    </citation>
    <scope>NUCLEOTIDE SEQUENCE [LARGE SCALE GENOMIC DNA]</scope>
    <source>
        <strain evidence="1 2">DSM 16923</strain>
    </source>
</reference>
<sequence length="494" mass="58180">MGFIDAVYTVGKEFSSKTYEITDYLTIPVRIDGSKEIRIYLKVSNYNALKLQSEEENTIIPLKIEGVSKIDEVDFFAGNKDEQYKKLRYLYKEPPGSNTTWRYSPVLRLSKPKNNKEKNRDAFLTGSKSYISKIEKMIQDFEDLGFFEKGSVQKTINDLSNNDFVDRFLECYSDPKASYLIVFGVEDDGGFLYPGEVKLFQQYFLKKLNDELIKKNVSKKGGICDYCGKESDILLNFDMIFPFATFDKVNFLPAINKNFSNKVYKYCKECFKTFSNAKTYIDYNFVDQSIINNIQIWIIPEFFTTDTNFLDDAFNDLKNYFWSDQYTKEKDLLDYITDPDYDVDKPYTAVFHFLFLEQNQAQLVIHQMIEDVPLTRIQKLQKVWEETINLFSQKKNKDTQLSSAFKHIYRTLHHLVLKEDSEEKVMRMLAMEIMGKILSGERVETKTIKQNFVARIPKLMNDKAQNNYFYHTLNDFLLMIEFLNNYNKTWGYSL</sequence>
<dbReference type="Proteomes" id="UP000236950">
    <property type="component" value="Unassembled WGS sequence"/>
</dbReference>
<name>A0A2S5EAI7_9BACT</name>
<gene>
    <name evidence="1" type="ORF">AA81_11855</name>
</gene>
<protein>
    <recommendedName>
        <fullName evidence="3">CRISPR-associated protein Csh1</fullName>
    </recommendedName>
</protein>
<dbReference type="Pfam" id="PF09484">
    <property type="entry name" value="Cas_TM1802"/>
    <property type="match status" value="1"/>
</dbReference>
<comment type="caution">
    <text evidence="1">The sequence shown here is derived from an EMBL/GenBank/DDBJ whole genome shotgun (WGS) entry which is preliminary data.</text>
</comment>
<dbReference type="RefSeq" id="WP_103899165.1">
    <property type="nucleotide sequence ID" value="NZ_JALY01000251.1"/>
</dbReference>